<dbReference type="PRINTS" id="PR00598">
    <property type="entry name" value="HTHMARR"/>
</dbReference>
<dbReference type="RefSeq" id="WP_151574201.1">
    <property type="nucleotide sequence ID" value="NZ_WBOT01000003.1"/>
</dbReference>
<gene>
    <name evidence="3" type="ORF">F7732_12230</name>
</gene>
<dbReference type="PANTHER" id="PTHR33164">
    <property type="entry name" value="TRANSCRIPTIONAL REGULATOR, MARR FAMILY"/>
    <property type="match status" value="1"/>
</dbReference>
<organism evidence="3 4">
    <name type="scientific">Bacillus mesophilum</name>
    <dbReference type="NCBI Taxonomy" id="1071718"/>
    <lineage>
        <taxon>Bacteria</taxon>
        <taxon>Bacillati</taxon>
        <taxon>Bacillota</taxon>
        <taxon>Bacilli</taxon>
        <taxon>Bacillales</taxon>
        <taxon>Bacillaceae</taxon>
        <taxon>Bacillus</taxon>
    </lineage>
</organism>
<dbReference type="GO" id="GO:0003677">
    <property type="term" value="F:DNA binding"/>
    <property type="evidence" value="ECO:0007669"/>
    <property type="project" value="UniProtKB-KW"/>
</dbReference>
<feature type="domain" description="HTH marR-type" evidence="2">
    <location>
        <begin position="1"/>
        <end position="141"/>
    </location>
</feature>
<evidence type="ECO:0000313" key="3">
    <source>
        <dbReference type="EMBL" id="KAB2332842.1"/>
    </source>
</evidence>
<comment type="caution">
    <text evidence="3">The sequence shown here is derived from an EMBL/GenBank/DDBJ whole genome shotgun (WGS) entry which is preliminary data.</text>
</comment>
<sequence length="156" mass="18268">MGEHSIKDLIDRYIEISFIVNRCGQSLVKSQVGSDLTYDQHYTLRHIYKSGSCTSSELAEVFDVKKSAITAIITRLWEKGLILRTRDESDRRVVYLTLTDKAKELFEDTEERIQKLVESLINNFEEDEINQFMDSFEKLKNFMLQSKEDIQTEDTK</sequence>
<dbReference type="InterPro" id="IPR036388">
    <property type="entry name" value="WH-like_DNA-bd_sf"/>
</dbReference>
<dbReference type="Pfam" id="PF01047">
    <property type="entry name" value="MarR"/>
    <property type="match status" value="1"/>
</dbReference>
<dbReference type="InterPro" id="IPR011991">
    <property type="entry name" value="ArsR-like_HTH"/>
</dbReference>
<accession>A0A7V7UVJ8</accession>
<proteinExistence type="predicted"/>
<evidence type="ECO:0000313" key="4">
    <source>
        <dbReference type="Proteomes" id="UP000441354"/>
    </source>
</evidence>
<dbReference type="GO" id="GO:0006950">
    <property type="term" value="P:response to stress"/>
    <property type="evidence" value="ECO:0007669"/>
    <property type="project" value="TreeGrafter"/>
</dbReference>
<dbReference type="InterPro" id="IPR039422">
    <property type="entry name" value="MarR/SlyA-like"/>
</dbReference>
<dbReference type="EMBL" id="WBOT01000003">
    <property type="protein sequence ID" value="KAB2332842.1"/>
    <property type="molecule type" value="Genomic_DNA"/>
</dbReference>
<dbReference type="Gene3D" id="1.10.10.10">
    <property type="entry name" value="Winged helix-like DNA-binding domain superfamily/Winged helix DNA-binding domain"/>
    <property type="match status" value="1"/>
</dbReference>
<dbReference type="CDD" id="cd00090">
    <property type="entry name" value="HTH_ARSR"/>
    <property type="match status" value="1"/>
</dbReference>
<dbReference type="InterPro" id="IPR000835">
    <property type="entry name" value="HTH_MarR-typ"/>
</dbReference>
<dbReference type="GO" id="GO:0003700">
    <property type="term" value="F:DNA-binding transcription factor activity"/>
    <property type="evidence" value="ECO:0007669"/>
    <property type="project" value="InterPro"/>
</dbReference>
<dbReference type="PROSITE" id="PS50995">
    <property type="entry name" value="HTH_MARR_2"/>
    <property type="match status" value="1"/>
</dbReference>
<dbReference type="OrthoDB" id="3254893at2"/>
<dbReference type="Proteomes" id="UP000441354">
    <property type="component" value="Unassembled WGS sequence"/>
</dbReference>
<dbReference type="SUPFAM" id="SSF46785">
    <property type="entry name" value="Winged helix' DNA-binding domain"/>
    <property type="match status" value="1"/>
</dbReference>
<reference evidence="3 4" key="1">
    <citation type="journal article" date="2014" name="Arch. Microbiol.">
        <title>Bacillus mesophilum sp. nov., strain IITR-54T, a novel 4-chlorobiphenyl dechlorinating bacterium.</title>
        <authorList>
            <person name="Manickam N."/>
            <person name="Singh N.K."/>
            <person name="Bajaj A."/>
            <person name="Kumar R.M."/>
            <person name="Kaur G."/>
            <person name="Kaur N."/>
            <person name="Bala M."/>
            <person name="Kumar A."/>
            <person name="Mayilraj S."/>
        </authorList>
    </citation>
    <scope>NUCLEOTIDE SEQUENCE [LARGE SCALE GENOMIC DNA]</scope>
    <source>
        <strain evidence="3 4">IITR-54</strain>
    </source>
</reference>
<dbReference type="PANTHER" id="PTHR33164:SF67">
    <property type="entry name" value="TRANSCRIPTIONAL REGULATOR, MARR FAMILY"/>
    <property type="match status" value="1"/>
</dbReference>
<dbReference type="SMART" id="SM00347">
    <property type="entry name" value="HTH_MARR"/>
    <property type="match status" value="1"/>
</dbReference>
<keyword evidence="1" id="KW-0238">DNA-binding</keyword>
<keyword evidence="4" id="KW-1185">Reference proteome</keyword>
<name>A0A7V7UVJ8_9BACI</name>
<dbReference type="InterPro" id="IPR036390">
    <property type="entry name" value="WH_DNA-bd_sf"/>
</dbReference>
<evidence type="ECO:0000259" key="2">
    <source>
        <dbReference type="PROSITE" id="PS50995"/>
    </source>
</evidence>
<dbReference type="AlphaFoldDB" id="A0A7V7UVJ8"/>
<evidence type="ECO:0000256" key="1">
    <source>
        <dbReference type="ARBA" id="ARBA00023125"/>
    </source>
</evidence>
<protein>
    <submittedName>
        <fullName evidence="3">MarR family transcriptional regulator</fullName>
    </submittedName>
</protein>